<sequence>MRRLRSIALSECDGVTDGSLKHIGELLHSLRSLDLHECRNVTNIGLDSIRGLLDLERLQFTTFSYSYTVEDDDGLRLGGNVSQAETTRHWMLNDECWSCHHCVVPWSSQSKKKITSAANTDLSLPPNSALTIELQITVSVVSAVLHSALRRAFPMPVHGTDGVVISYR</sequence>
<dbReference type="Gene3D" id="3.80.10.10">
    <property type="entry name" value="Ribonuclease Inhibitor"/>
    <property type="match status" value="1"/>
</dbReference>
<keyword evidence="2" id="KW-1185">Reference proteome</keyword>
<evidence type="ECO:0000313" key="1">
    <source>
        <dbReference type="EMBL" id="CUG91437.1"/>
    </source>
</evidence>
<name>A0A0S4JNG7_BODSA</name>
<gene>
    <name evidence="1" type="ORF">BSAL_32060</name>
</gene>
<dbReference type="AlphaFoldDB" id="A0A0S4JNG7"/>
<organism evidence="1 2">
    <name type="scientific">Bodo saltans</name>
    <name type="common">Flagellated protozoan</name>
    <dbReference type="NCBI Taxonomy" id="75058"/>
    <lineage>
        <taxon>Eukaryota</taxon>
        <taxon>Discoba</taxon>
        <taxon>Euglenozoa</taxon>
        <taxon>Kinetoplastea</taxon>
        <taxon>Metakinetoplastina</taxon>
        <taxon>Eubodonida</taxon>
        <taxon>Bodonidae</taxon>
        <taxon>Bodo</taxon>
    </lineage>
</organism>
<protein>
    <submittedName>
        <fullName evidence="1">Uncharacterized protein</fullName>
    </submittedName>
</protein>
<dbReference type="SUPFAM" id="SSF52047">
    <property type="entry name" value="RNI-like"/>
    <property type="match status" value="1"/>
</dbReference>
<dbReference type="SMART" id="SM00367">
    <property type="entry name" value="LRR_CC"/>
    <property type="match status" value="2"/>
</dbReference>
<dbReference type="InterPro" id="IPR032675">
    <property type="entry name" value="LRR_dom_sf"/>
</dbReference>
<dbReference type="InterPro" id="IPR006553">
    <property type="entry name" value="Leu-rich_rpt_Cys-con_subtyp"/>
</dbReference>
<dbReference type="Proteomes" id="UP000051952">
    <property type="component" value="Unassembled WGS sequence"/>
</dbReference>
<dbReference type="VEuPathDB" id="TriTrypDB:BSAL_32060"/>
<feature type="non-terminal residue" evidence="1">
    <location>
        <position position="168"/>
    </location>
</feature>
<dbReference type="OrthoDB" id="1708588at2759"/>
<evidence type="ECO:0000313" key="2">
    <source>
        <dbReference type="Proteomes" id="UP000051952"/>
    </source>
</evidence>
<dbReference type="EMBL" id="CYKH01001924">
    <property type="protein sequence ID" value="CUG91437.1"/>
    <property type="molecule type" value="Genomic_DNA"/>
</dbReference>
<accession>A0A0S4JNG7</accession>
<proteinExistence type="predicted"/>
<reference evidence="2" key="1">
    <citation type="submission" date="2015-09" db="EMBL/GenBank/DDBJ databases">
        <authorList>
            <consortium name="Pathogen Informatics"/>
        </authorList>
    </citation>
    <scope>NUCLEOTIDE SEQUENCE [LARGE SCALE GENOMIC DNA]</scope>
    <source>
        <strain evidence="2">Lake Konstanz</strain>
    </source>
</reference>